<sequence length="892" mass="99670">MSDYGSHRRRNDERPLDKRSGNRRSVSPRGDRRGDPYGRRDDRSSFDSRGAHGGDRSGRGGYGGDRGRGGYGGGRGRGGYSGDRGGRGGHGGSGHNFAPSTLPDLPREVGVPQNGRKFEQPGAPMKGTAGRQTKVIVNHYEIQSLPIIKTYAYDIRMKVPPSSQLRGSDVVTPTQMAKVLLHDTVTSFWGKRFLFDGVSLGWSPDEIVPIGEMRTTIIDLPGQHPDRVNQVEMSIRCTGTLNIAALVKSIQSGKTPLDPMGDATLGNLLKWLGALFRKDPAGRFVTRPNTNAYFERSRETSVPLHSTNGVLEAWRGMFQTVQIRFGRLTINVDTATTAFWTPDKNLVELCQALAGIPSDLEGWFEQNSSRFFHECSRLVGIFFQVRHLKPERNARKVRFSKWSSKNAVQTEFDEKTGPDQITKTNVCDYYERKYNIHLKYPLLPLVVSKDGEFPLELCFSAEGERFKEPLQGAETADFIRFATSPATTRVQQITENAKKLHWHELALPKEFGISVKPHMLQVDGRILPSPTPRYGSGTENRPVEMGRWNLRGKGFLEPMAIKSWGLMYFPAGARQPVEDQVLQQFAMSISQSFSSVGIRTPRDLPAYLLGNPYGDTRVMIAELISKSHKVHGCRPDLLVFLQHGPNDGIYRAIKNICDIQYGIVSQVMLVEKSVLGRGSQQYLANIALKVNVKLGGINSIVREPLFEKSRWMMVGADTSHPSPGQLRMNPPPPSFAAVCGSYDKYCAKYTAIATAQGGKEQLISGFDDIARELLKRFKEKNNGQLPDSIMYYRDGLSEGEFSQIMAVEAEPLRGKYAILGDQNNLSADDFQRVTYNLCYSYARATTAVSLVPPVYYADQACERAKLHVRRIEDDSQILGEVHENLKYRMVWK</sequence>
<dbReference type="Gene3D" id="3.40.50.2300">
    <property type="match status" value="1"/>
</dbReference>
<dbReference type="Pfam" id="PF16487">
    <property type="entry name" value="ArgoMid"/>
    <property type="match status" value="1"/>
</dbReference>
<dbReference type="Pfam" id="PF08699">
    <property type="entry name" value="ArgoL1"/>
    <property type="match status" value="1"/>
</dbReference>
<comment type="caution">
    <text evidence="4">The sequence shown here is derived from an EMBL/GenBank/DDBJ whole genome shotgun (WGS) entry which is preliminary data.</text>
</comment>
<evidence type="ECO:0000313" key="4">
    <source>
        <dbReference type="EMBL" id="KAH0543456.1"/>
    </source>
</evidence>
<dbReference type="PROSITE" id="PS50822">
    <property type="entry name" value="PIWI"/>
    <property type="match status" value="2"/>
</dbReference>
<feature type="domain" description="Piwi" evidence="3">
    <location>
        <begin position="636"/>
        <end position="813"/>
    </location>
</feature>
<dbReference type="InterPro" id="IPR003100">
    <property type="entry name" value="PAZ_dom"/>
</dbReference>
<gene>
    <name evidence="4" type="ORF">FGG08_002221</name>
</gene>
<dbReference type="Gene3D" id="2.170.260.10">
    <property type="entry name" value="paz domain"/>
    <property type="match status" value="1"/>
</dbReference>
<dbReference type="InterPro" id="IPR012337">
    <property type="entry name" value="RNaseH-like_sf"/>
</dbReference>
<evidence type="ECO:0000256" key="1">
    <source>
        <dbReference type="SAM" id="MobiDB-lite"/>
    </source>
</evidence>
<dbReference type="PANTHER" id="PTHR22891">
    <property type="entry name" value="EUKARYOTIC TRANSLATION INITIATION FACTOR 2C"/>
    <property type="match status" value="1"/>
</dbReference>
<dbReference type="InterPro" id="IPR032473">
    <property type="entry name" value="Argonaute_Mid_dom"/>
</dbReference>
<organism evidence="4 5">
    <name type="scientific">Glutinoglossum americanum</name>
    <dbReference type="NCBI Taxonomy" id="1670608"/>
    <lineage>
        <taxon>Eukaryota</taxon>
        <taxon>Fungi</taxon>
        <taxon>Dikarya</taxon>
        <taxon>Ascomycota</taxon>
        <taxon>Pezizomycotina</taxon>
        <taxon>Geoglossomycetes</taxon>
        <taxon>Geoglossales</taxon>
        <taxon>Geoglossaceae</taxon>
        <taxon>Glutinoglossum</taxon>
    </lineage>
</organism>
<feature type="compositionally biased region" description="Basic and acidic residues" evidence="1">
    <location>
        <begin position="10"/>
        <end position="20"/>
    </location>
</feature>
<dbReference type="InterPro" id="IPR036397">
    <property type="entry name" value="RNaseH_sf"/>
</dbReference>
<reference evidence="4" key="1">
    <citation type="submission" date="2021-03" db="EMBL/GenBank/DDBJ databases">
        <title>Comparative genomics and phylogenomic investigation of the class Geoglossomycetes provide insights into ecological specialization and systematics.</title>
        <authorList>
            <person name="Melie T."/>
            <person name="Pirro S."/>
            <person name="Miller A.N."/>
            <person name="Quandt A."/>
        </authorList>
    </citation>
    <scope>NUCLEOTIDE SEQUENCE</scope>
    <source>
        <strain evidence="4">GBOQ0MN5Z8</strain>
    </source>
</reference>
<feature type="compositionally biased region" description="Gly residues" evidence="1">
    <location>
        <begin position="59"/>
        <end position="94"/>
    </location>
</feature>
<dbReference type="EMBL" id="JAGHQL010000032">
    <property type="protein sequence ID" value="KAH0543456.1"/>
    <property type="molecule type" value="Genomic_DNA"/>
</dbReference>
<keyword evidence="5" id="KW-1185">Reference proteome</keyword>
<evidence type="ECO:0000259" key="3">
    <source>
        <dbReference type="PROSITE" id="PS50822"/>
    </source>
</evidence>
<name>A0A9P8I9M6_9PEZI</name>
<protein>
    <submittedName>
        <fullName evidence="4">Uncharacterized protein</fullName>
    </submittedName>
</protein>
<dbReference type="Pfam" id="PF16488">
    <property type="entry name" value="ArgoL2"/>
    <property type="match status" value="1"/>
</dbReference>
<dbReference type="AlphaFoldDB" id="A0A9P8I9M6"/>
<evidence type="ECO:0000313" key="5">
    <source>
        <dbReference type="Proteomes" id="UP000698800"/>
    </source>
</evidence>
<dbReference type="InterPro" id="IPR003165">
    <property type="entry name" value="Piwi"/>
</dbReference>
<dbReference type="PROSITE" id="PS50821">
    <property type="entry name" value="PAZ"/>
    <property type="match status" value="1"/>
</dbReference>
<dbReference type="GO" id="GO:0003723">
    <property type="term" value="F:RNA binding"/>
    <property type="evidence" value="ECO:0007669"/>
    <property type="project" value="InterPro"/>
</dbReference>
<dbReference type="CDD" id="cd02846">
    <property type="entry name" value="PAZ_argonaute_like"/>
    <property type="match status" value="1"/>
</dbReference>
<dbReference type="Gene3D" id="3.30.420.10">
    <property type="entry name" value="Ribonuclease H-like superfamily/Ribonuclease H"/>
    <property type="match status" value="2"/>
</dbReference>
<dbReference type="SUPFAM" id="SSF53098">
    <property type="entry name" value="Ribonuclease H-like"/>
    <property type="match status" value="1"/>
</dbReference>
<dbReference type="OrthoDB" id="10252740at2759"/>
<evidence type="ECO:0000259" key="2">
    <source>
        <dbReference type="PROSITE" id="PS50821"/>
    </source>
</evidence>
<dbReference type="SMART" id="SM01163">
    <property type="entry name" value="DUF1785"/>
    <property type="match status" value="1"/>
</dbReference>
<feature type="compositionally biased region" description="Basic and acidic residues" evidence="1">
    <location>
        <begin position="29"/>
        <end position="58"/>
    </location>
</feature>
<feature type="region of interest" description="Disordered" evidence="1">
    <location>
        <begin position="1"/>
        <end position="128"/>
    </location>
</feature>
<dbReference type="InterPro" id="IPR032474">
    <property type="entry name" value="Argonaute_N"/>
</dbReference>
<accession>A0A9P8I9M6</accession>
<dbReference type="InterPro" id="IPR032472">
    <property type="entry name" value="ArgoL2"/>
</dbReference>
<dbReference type="SMART" id="SM00950">
    <property type="entry name" value="Piwi"/>
    <property type="match status" value="1"/>
</dbReference>
<dbReference type="InterPro" id="IPR014811">
    <property type="entry name" value="ArgoL1"/>
</dbReference>
<dbReference type="InterPro" id="IPR036085">
    <property type="entry name" value="PAZ_dom_sf"/>
</dbReference>
<dbReference type="Pfam" id="PF02171">
    <property type="entry name" value="Piwi"/>
    <property type="match status" value="2"/>
</dbReference>
<proteinExistence type="predicted"/>
<dbReference type="Pfam" id="PF16486">
    <property type="entry name" value="ArgoN"/>
    <property type="match status" value="1"/>
</dbReference>
<dbReference type="Proteomes" id="UP000698800">
    <property type="component" value="Unassembled WGS sequence"/>
</dbReference>
<feature type="domain" description="Piwi" evidence="3">
    <location>
        <begin position="816"/>
        <end position="869"/>
    </location>
</feature>
<dbReference type="Pfam" id="PF02170">
    <property type="entry name" value="PAZ"/>
    <property type="match status" value="1"/>
</dbReference>
<dbReference type="SUPFAM" id="SSF101690">
    <property type="entry name" value="PAZ domain"/>
    <property type="match status" value="1"/>
</dbReference>
<feature type="domain" description="PAZ" evidence="2">
    <location>
        <begin position="367"/>
        <end position="462"/>
    </location>
</feature>